<evidence type="ECO:0008006" key="3">
    <source>
        <dbReference type="Google" id="ProtNLM"/>
    </source>
</evidence>
<dbReference type="EMBL" id="HACM01000409">
    <property type="protein sequence ID" value="CRZ00851.1"/>
    <property type="molecule type" value="Transcribed_RNA"/>
</dbReference>
<protein>
    <recommendedName>
        <fullName evidence="3">C-type lectin domain-containing protein</fullName>
    </recommendedName>
</protein>
<name>A0A0H5QHR0_9EUKA</name>
<feature type="chain" id="PRO_5005222628" description="C-type lectin domain-containing protein" evidence="1">
    <location>
        <begin position="23"/>
        <end position="177"/>
    </location>
</feature>
<feature type="signal peptide" evidence="1">
    <location>
        <begin position="1"/>
        <end position="22"/>
    </location>
</feature>
<evidence type="ECO:0000256" key="1">
    <source>
        <dbReference type="SAM" id="SignalP"/>
    </source>
</evidence>
<keyword evidence="1" id="KW-0732">Signal</keyword>
<accession>A0A0H5QHR0</accession>
<proteinExistence type="predicted"/>
<evidence type="ECO:0000313" key="2">
    <source>
        <dbReference type="EMBL" id="CRZ00851.1"/>
    </source>
</evidence>
<sequence>MSFNAPALSPLCIILLFVIVQANNPAKPSNLTSDLSQSGTLSQSSHLTGSNFGLSPSGKLSKSESLRLALGAEIYASIIPGNHSVAAAYCRSNQVELVSPLTLQHIQQQNPNMVPELLRCYPELKWQSSVWILGPNHDADPKNCIVADLASVPIMFMSKPCDGTPTYGLCFGGPVPR</sequence>
<reference evidence="2" key="1">
    <citation type="submission" date="2015-04" db="EMBL/GenBank/DDBJ databases">
        <title>The genome sequence of the plant pathogenic Rhizarian Plasmodiophora brassicae reveals insights in its biotrophic life cycle and the origin of chitin synthesis.</title>
        <authorList>
            <person name="Schwelm A."/>
            <person name="Fogelqvist J."/>
            <person name="Knaust A."/>
            <person name="Julke S."/>
            <person name="Lilja T."/>
            <person name="Dhandapani V."/>
            <person name="Bonilla-Rosso G."/>
            <person name="Karlsson M."/>
            <person name="Shevchenko A."/>
            <person name="Choi S.R."/>
            <person name="Kim H.G."/>
            <person name="Park J.Y."/>
            <person name="Lim Y.P."/>
            <person name="Ludwig-Muller J."/>
            <person name="Dixelius C."/>
        </authorList>
    </citation>
    <scope>NUCLEOTIDE SEQUENCE</scope>
    <source>
        <tissue evidence="2">Potato root galls</tissue>
    </source>
</reference>
<organism evidence="2">
    <name type="scientific">Spongospora subterranea</name>
    <dbReference type="NCBI Taxonomy" id="70186"/>
    <lineage>
        <taxon>Eukaryota</taxon>
        <taxon>Sar</taxon>
        <taxon>Rhizaria</taxon>
        <taxon>Endomyxa</taxon>
        <taxon>Phytomyxea</taxon>
        <taxon>Plasmodiophorida</taxon>
        <taxon>Plasmodiophoridae</taxon>
        <taxon>Spongospora</taxon>
    </lineage>
</organism>
<dbReference type="AlphaFoldDB" id="A0A0H5QHR0"/>